<gene>
    <name evidence="1" type="ORF">SAMN05661091_0650</name>
</gene>
<dbReference type="EMBL" id="LT840184">
    <property type="protein sequence ID" value="SMF70265.1"/>
    <property type="molecule type" value="Genomic_DNA"/>
</dbReference>
<dbReference type="InterPro" id="IPR015813">
    <property type="entry name" value="Pyrv/PenolPyrv_kinase-like_dom"/>
</dbReference>
<dbReference type="PANTHER" id="PTHR22931:SF9">
    <property type="entry name" value="PYRUVATE, PHOSPHATE DIKINASE 1, CHLOROPLASTIC"/>
    <property type="match status" value="1"/>
</dbReference>
<protein>
    <submittedName>
        <fullName evidence="1">Uncharacterized protein</fullName>
    </submittedName>
</protein>
<dbReference type="RefSeq" id="WP_210190636.1">
    <property type="nucleotide sequence ID" value="NZ_LT840184.1"/>
</dbReference>
<dbReference type="STRING" id="1313296.SAMN05661091_0650"/>
<accession>A0A1X7GIC2</accession>
<organism evidence="1 2">
    <name type="scientific">Paenibacillus uliginis N3/975</name>
    <dbReference type="NCBI Taxonomy" id="1313296"/>
    <lineage>
        <taxon>Bacteria</taxon>
        <taxon>Bacillati</taxon>
        <taxon>Bacillota</taxon>
        <taxon>Bacilli</taxon>
        <taxon>Bacillales</taxon>
        <taxon>Paenibacillaceae</taxon>
        <taxon>Paenibacillus</taxon>
    </lineage>
</organism>
<dbReference type="GO" id="GO:0050242">
    <property type="term" value="F:pyruvate, phosphate dikinase activity"/>
    <property type="evidence" value="ECO:0007669"/>
    <property type="project" value="InterPro"/>
</dbReference>
<dbReference type="InterPro" id="IPR010121">
    <property type="entry name" value="Pyruvate_phosphate_dikinase"/>
</dbReference>
<dbReference type="InterPro" id="IPR040442">
    <property type="entry name" value="Pyrv_kinase-like_dom_sf"/>
</dbReference>
<dbReference type="Gene3D" id="3.20.20.60">
    <property type="entry name" value="Phosphoenolpyruvate-binding domains"/>
    <property type="match status" value="2"/>
</dbReference>
<proteinExistence type="predicted"/>
<dbReference type="AlphaFoldDB" id="A0A1X7GIC2"/>
<reference evidence="1 2" key="1">
    <citation type="submission" date="2017-04" db="EMBL/GenBank/DDBJ databases">
        <authorList>
            <person name="Afonso C.L."/>
            <person name="Miller P.J."/>
            <person name="Scott M.A."/>
            <person name="Spackman E."/>
            <person name="Goraichik I."/>
            <person name="Dimitrov K.M."/>
            <person name="Suarez D.L."/>
            <person name="Swayne D.E."/>
        </authorList>
    </citation>
    <scope>NUCLEOTIDE SEQUENCE [LARGE SCALE GENOMIC DNA]</scope>
    <source>
        <strain evidence="1 2">N3/975</strain>
    </source>
</reference>
<evidence type="ECO:0000313" key="1">
    <source>
        <dbReference type="EMBL" id="SMF70265.1"/>
    </source>
</evidence>
<dbReference type="Proteomes" id="UP000192940">
    <property type="component" value="Chromosome I"/>
</dbReference>
<dbReference type="SUPFAM" id="SSF51621">
    <property type="entry name" value="Phosphoenolpyruvate/pyruvate domain"/>
    <property type="match status" value="1"/>
</dbReference>
<evidence type="ECO:0000313" key="2">
    <source>
        <dbReference type="Proteomes" id="UP000192940"/>
    </source>
</evidence>
<keyword evidence="2" id="KW-1185">Reference proteome</keyword>
<sequence length="392" mass="43184">MTEGKRGNGTELGKRFYDMFSRGDRERPTGNINDVDLLGDLAMTGGITHEEALLLLAAPEDIEEAVRKKEAFGKDQSSLQRLLGWSDDKRRLKVLSRAASLVQASAGMDRGAQGIGLMRGEAALHSGGPLSEVYRDWMESRGESEKQHYRLRLISLWTEEWVSVLQAARGYTCAVSLAWDTGAECSSQERLELQDIQLESVYRAVVRCQEEGLDCQLELLALWPLDSADFTEALDFIEEVGSQTLCHLKPSVDIKIGALLHPDISSSDAADIARLADVIVMDTESVPKLHLMDGKGSLEGAWRGVGLQEPITDWASPALLQNNLEETIQRIRRVKPHIGIRASGEVNVSDLRTVYRLGLTGVCCAPTSMAAVRLAGVRLEWMMNRLPAAEEA</sequence>
<name>A0A1X7GIC2_9BACL</name>
<dbReference type="PANTHER" id="PTHR22931">
    <property type="entry name" value="PHOSPHOENOLPYRUVATE DIKINASE-RELATED"/>
    <property type="match status" value="1"/>
</dbReference>